<dbReference type="Proteomes" id="UP000265801">
    <property type="component" value="Unassembled WGS sequence"/>
</dbReference>
<proteinExistence type="predicted"/>
<evidence type="ECO:0000256" key="2">
    <source>
        <dbReference type="ARBA" id="ARBA00022729"/>
    </source>
</evidence>
<dbReference type="InterPro" id="IPR002509">
    <property type="entry name" value="NODB_dom"/>
</dbReference>
<dbReference type="Gene3D" id="3.20.20.370">
    <property type="entry name" value="Glycoside hydrolase/deacetylase"/>
    <property type="match status" value="1"/>
</dbReference>
<dbReference type="GO" id="GO:0005975">
    <property type="term" value="P:carbohydrate metabolic process"/>
    <property type="evidence" value="ECO:0007669"/>
    <property type="project" value="InterPro"/>
</dbReference>
<gene>
    <name evidence="4" type="ORF">D3H55_14515</name>
</gene>
<feature type="domain" description="NodB homology" evidence="3">
    <location>
        <begin position="135"/>
        <end position="307"/>
    </location>
</feature>
<dbReference type="AlphaFoldDB" id="A0A3A1R0K5"/>
<dbReference type="GO" id="GO:0016810">
    <property type="term" value="F:hydrolase activity, acting on carbon-nitrogen (but not peptide) bonds"/>
    <property type="evidence" value="ECO:0007669"/>
    <property type="project" value="InterPro"/>
</dbReference>
<evidence type="ECO:0000313" key="5">
    <source>
        <dbReference type="Proteomes" id="UP000265801"/>
    </source>
</evidence>
<dbReference type="SUPFAM" id="SSF88713">
    <property type="entry name" value="Glycoside hydrolase/deacetylase"/>
    <property type="match status" value="1"/>
</dbReference>
<keyword evidence="5" id="KW-1185">Reference proteome</keyword>
<dbReference type="RefSeq" id="WP_119547993.1">
    <property type="nucleotide sequence ID" value="NZ_QXIR01000020.1"/>
</dbReference>
<dbReference type="InterPro" id="IPR011330">
    <property type="entry name" value="Glyco_hydro/deAcase_b/a-brl"/>
</dbReference>
<evidence type="ECO:0000313" key="4">
    <source>
        <dbReference type="EMBL" id="RIW31884.1"/>
    </source>
</evidence>
<evidence type="ECO:0000259" key="3">
    <source>
        <dbReference type="PROSITE" id="PS51677"/>
    </source>
</evidence>
<name>A0A3A1R0K5_9BACI</name>
<dbReference type="Pfam" id="PF01522">
    <property type="entry name" value="Polysacc_deac_1"/>
    <property type="match status" value="1"/>
</dbReference>
<comment type="caution">
    <text evidence="4">The sequence shown here is derived from an EMBL/GenBank/DDBJ whole genome shotgun (WGS) entry which is preliminary data.</text>
</comment>
<accession>A0A3A1R0K5</accession>
<organism evidence="4 5">
    <name type="scientific">Bacillus salacetis</name>
    <dbReference type="NCBI Taxonomy" id="2315464"/>
    <lineage>
        <taxon>Bacteria</taxon>
        <taxon>Bacillati</taxon>
        <taxon>Bacillota</taxon>
        <taxon>Bacilli</taxon>
        <taxon>Bacillales</taxon>
        <taxon>Bacillaceae</taxon>
        <taxon>Bacillus</taxon>
    </lineage>
</organism>
<dbReference type="PROSITE" id="PS51677">
    <property type="entry name" value="NODB"/>
    <property type="match status" value="1"/>
</dbReference>
<keyword evidence="2" id="KW-0732">Signal</keyword>
<reference evidence="4 5" key="1">
    <citation type="submission" date="2018-09" db="EMBL/GenBank/DDBJ databases">
        <title>Bacillus saliacetes sp. nov., isolated from Thai shrimp paste (Ka-pi).</title>
        <authorList>
            <person name="Daroonpunt R."/>
            <person name="Tanasupawat S."/>
            <person name="Yiamsombut S."/>
        </authorList>
    </citation>
    <scope>NUCLEOTIDE SEQUENCE [LARGE SCALE GENOMIC DNA]</scope>
    <source>
        <strain evidence="4 5">SKP7-4</strain>
    </source>
</reference>
<evidence type="ECO:0000256" key="1">
    <source>
        <dbReference type="ARBA" id="ARBA00004613"/>
    </source>
</evidence>
<comment type="subcellular location">
    <subcellularLocation>
        <location evidence="1">Secreted</location>
    </subcellularLocation>
</comment>
<dbReference type="EMBL" id="QXIR01000020">
    <property type="protein sequence ID" value="RIW31884.1"/>
    <property type="molecule type" value="Genomic_DNA"/>
</dbReference>
<dbReference type="PANTHER" id="PTHR34216:SF3">
    <property type="entry name" value="POLY-BETA-1,6-N-ACETYL-D-GLUCOSAMINE N-DEACETYLASE"/>
    <property type="match status" value="1"/>
</dbReference>
<dbReference type="InterPro" id="IPR051398">
    <property type="entry name" value="Polysacch_Deacetylase"/>
</dbReference>
<dbReference type="PANTHER" id="PTHR34216">
    <property type="match status" value="1"/>
</dbReference>
<dbReference type="OrthoDB" id="9778320at2"/>
<protein>
    <submittedName>
        <fullName evidence="4">Polysaccharide deacetylase family protein</fullName>
    </submittedName>
</protein>
<sequence>MYVKVMFAFGFVSLLGLLFVSFGMVISKYDILAVEHQGPFPADKRLDVCEQTTRMRNFETSNNEAANIPVLLYHRVIKEKDISETHYLDGQINPNLVTAETFREQMSYLKEKKFVTLTLDELYAFLTEGKAIPENSVVITFDDGYKDNYIEAYPILKEYGFHAASFLVTGSVKKKTQPFLPDKVQYLSQEELKGSCDVFEYGSHTYTFHKKETTDGKDIPFLAAKSEQEVRKDIETSFYQLNDNDFIAYPYGEYTPETIKIVDSLGAKMAFALEERNASPVDHIYEVPRYPISQSLSFEEFKGYVDQ</sequence>
<dbReference type="GO" id="GO:0005576">
    <property type="term" value="C:extracellular region"/>
    <property type="evidence" value="ECO:0007669"/>
    <property type="project" value="UniProtKB-SubCell"/>
</dbReference>